<dbReference type="InterPro" id="IPR037066">
    <property type="entry name" value="Plug_dom_sf"/>
</dbReference>
<dbReference type="GO" id="GO:0044718">
    <property type="term" value="P:siderophore transmembrane transport"/>
    <property type="evidence" value="ECO:0007669"/>
    <property type="project" value="TreeGrafter"/>
</dbReference>
<evidence type="ECO:0000313" key="16">
    <source>
        <dbReference type="Proteomes" id="UP000217141"/>
    </source>
</evidence>
<dbReference type="SUPFAM" id="SSF56935">
    <property type="entry name" value="Porins"/>
    <property type="match status" value="1"/>
</dbReference>
<proteinExistence type="inferred from homology"/>
<feature type="domain" description="TonB-dependent receptor-like beta-barrel" evidence="13">
    <location>
        <begin position="189"/>
        <end position="640"/>
    </location>
</feature>
<feature type="signal peptide" evidence="12">
    <location>
        <begin position="1"/>
        <end position="18"/>
    </location>
</feature>
<evidence type="ECO:0000256" key="12">
    <source>
        <dbReference type="SAM" id="SignalP"/>
    </source>
</evidence>
<protein>
    <submittedName>
        <fullName evidence="15">TonB-dependent receptor</fullName>
    </submittedName>
</protein>
<evidence type="ECO:0000259" key="14">
    <source>
        <dbReference type="Pfam" id="PF07715"/>
    </source>
</evidence>
<keyword evidence="6 11" id="KW-0798">TonB box</keyword>
<dbReference type="EMBL" id="CP022748">
    <property type="protein sequence ID" value="ASY46879.1"/>
    <property type="molecule type" value="Genomic_DNA"/>
</dbReference>
<dbReference type="PANTHER" id="PTHR30069:SF29">
    <property type="entry name" value="HEMOGLOBIN AND HEMOGLOBIN-HAPTOGLOBIN-BINDING PROTEIN 1-RELATED"/>
    <property type="match status" value="1"/>
</dbReference>
<keyword evidence="8 15" id="KW-0675">Receptor</keyword>
<evidence type="ECO:0000256" key="10">
    <source>
        <dbReference type="PROSITE-ProRule" id="PRU01360"/>
    </source>
</evidence>
<evidence type="ECO:0000313" key="15">
    <source>
        <dbReference type="EMBL" id="ASY46879.1"/>
    </source>
</evidence>
<keyword evidence="2 10" id="KW-0813">Transport</keyword>
<keyword evidence="3 10" id="KW-1134">Transmembrane beta strand</keyword>
<accession>A0A249N0I7</accession>
<feature type="domain" description="TonB-dependent receptor plug" evidence="14">
    <location>
        <begin position="51"/>
        <end position="155"/>
    </location>
</feature>
<dbReference type="Proteomes" id="UP000217141">
    <property type="component" value="Plasmid p2"/>
</dbReference>
<dbReference type="GO" id="GO:0009279">
    <property type="term" value="C:cell outer membrane"/>
    <property type="evidence" value="ECO:0007669"/>
    <property type="project" value="UniProtKB-SubCell"/>
</dbReference>
<keyword evidence="7 10" id="KW-0472">Membrane</keyword>
<keyword evidence="15" id="KW-0614">Plasmid</keyword>
<dbReference type="InterPro" id="IPR012910">
    <property type="entry name" value="Plug_dom"/>
</dbReference>
<dbReference type="AlphaFoldDB" id="A0A249N0I7"/>
<evidence type="ECO:0000256" key="9">
    <source>
        <dbReference type="ARBA" id="ARBA00023237"/>
    </source>
</evidence>
<dbReference type="Gene3D" id="2.40.170.20">
    <property type="entry name" value="TonB-dependent receptor, beta-barrel domain"/>
    <property type="match status" value="1"/>
</dbReference>
<evidence type="ECO:0000256" key="11">
    <source>
        <dbReference type="RuleBase" id="RU003357"/>
    </source>
</evidence>
<evidence type="ECO:0000256" key="6">
    <source>
        <dbReference type="ARBA" id="ARBA00023077"/>
    </source>
</evidence>
<evidence type="ECO:0000256" key="4">
    <source>
        <dbReference type="ARBA" id="ARBA00022692"/>
    </source>
</evidence>
<keyword evidence="4 10" id="KW-0812">Transmembrane</keyword>
<feature type="chain" id="PRO_5012761110" evidence="12">
    <location>
        <begin position="19"/>
        <end position="682"/>
    </location>
</feature>
<evidence type="ECO:0000256" key="7">
    <source>
        <dbReference type="ARBA" id="ARBA00023136"/>
    </source>
</evidence>
<keyword evidence="5 12" id="KW-0732">Signal</keyword>
<reference evidence="15 16" key="1">
    <citation type="submission" date="2017-08" db="EMBL/GenBank/DDBJ databases">
        <title>Whole Genome Sequence of Sphingobium hydrophobicum C1: Insights into Adaption to the Electronic-waste Contaminated Sediment.</title>
        <authorList>
            <person name="Song D."/>
            <person name="Chen X."/>
            <person name="Xu M."/>
        </authorList>
    </citation>
    <scope>NUCLEOTIDE SEQUENCE [LARGE SCALE GENOMIC DNA]</scope>
    <source>
        <strain evidence="15 16">C1</strain>
        <plasmid evidence="15 16">p2</plasmid>
    </source>
</reference>
<dbReference type="PROSITE" id="PS52016">
    <property type="entry name" value="TONB_DEPENDENT_REC_3"/>
    <property type="match status" value="1"/>
</dbReference>
<evidence type="ECO:0000256" key="2">
    <source>
        <dbReference type="ARBA" id="ARBA00022448"/>
    </source>
</evidence>
<comment type="similarity">
    <text evidence="10 11">Belongs to the TonB-dependent receptor family.</text>
</comment>
<dbReference type="RefSeq" id="WP_095687542.1">
    <property type="nucleotide sequence ID" value="NZ_CP022748.1"/>
</dbReference>
<comment type="subcellular location">
    <subcellularLocation>
        <location evidence="1 10">Cell outer membrane</location>
        <topology evidence="1 10">Multi-pass membrane protein</topology>
    </subcellularLocation>
</comment>
<dbReference type="Gene3D" id="2.170.130.10">
    <property type="entry name" value="TonB-dependent receptor, plug domain"/>
    <property type="match status" value="1"/>
</dbReference>
<keyword evidence="9 10" id="KW-0998">Cell outer membrane</keyword>
<dbReference type="InterPro" id="IPR036942">
    <property type="entry name" value="Beta-barrel_TonB_sf"/>
</dbReference>
<dbReference type="InterPro" id="IPR000531">
    <property type="entry name" value="Beta-barrel_TonB"/>
</dbReference>
<dbReference type="Pfam" id="PF00593">
    <property type="entry name" value="TonB_dep_Rec_b-barrel"/>
    <property type="match status" value="1"/>
</dbReference>
<dbReference type="PANTHER" id="PTHR30069">
    <property type="entry name" value="TONB-DEPENDENT OUTER MEMBRANE RECEPTOR"/>
    <property type="match status" value="1"/>
</dbReference>
<dbReference type="Pfam" id="PF07715">
    <property type="entry name" value="Plug"/>
    <property type="match status" value="1"/>
</dbReference>
<geneLocation type="plasmid" evidence="15 16">
    <name>p2</name>
</geneLocation>
<organism evidence="15 16">
    <name type="scientific">Sphingobium xenophagum</name>
    <dbReference type="NCBI Taxonomy" id="121428"/>
    <lineage>
        <taxon>Bacteria</taxon>
        <taxon>Pseudomonadati</taxon>
        <taxon>Pseudomonadota</taxon>
        <taxon>Alphaproteobacteria</taxon>
        <taxon>Sphingomonadales</taxon>
        <taxon>Sphingomonadaceae</taxon>
        <taxon>Sphingobium</taxon>
    </lineage>
</organism>
<evidence type="ECO:0000256" key="5">
    <source>
        <dbReference type="ARBA" id="ARBA00022729"/>
    </source>
</evidence>
<gene>
    <name evidence="15" type="ORF">CJD35_20640</name>
</gene>
<evidence type="ECO:0000256" key="8">
    <source>
        <dbReference type="ARBA" id="ARBA00023170"/>
    </source>
</evidence>
<dbReference type="InterPro" id="IPR039426">
    <property type="entry name" value="TonB-dep_rcpt-like"/>
</dbReference>
<dbReference type="KEGG" id="shyd:CJD35_20640"/>
<evidence type="ECO:0000256" key="3">
    <source>
        <dbReference type="ARBA" id="ARBA00022452"/>
    </source>
</evidence>
<name>A0A249N0I7_SPHXE</name>
<evidence type="ECO:0000256" key="1">
    <source>
        <dbReference type="ARBA" id="ARBA00004571"/>
    </source>
</evidence>
<evidence type="ECO:0000259" key="13">
    <source>
        <dbReference type="Pfam" id="PF00593"/>
    </source>
</evidence>
<sequence>MKDYLLLILLLVPSGVLAQPPDDAGADAPSIIVTGQGLGLPPGTPAYGSVAIDRQRLLDNASGRLENVLANVAGSQQFRRSDSRASNPSNQGATLRALGGNASSRTLVLLDGVPVADPFFGYIPFSALVPDRLSVVRVTRGGGSGAFGAGAVAGTIELASATRDQLPDFAASAFYGSHDAAEMSASVTPDLGGGYVSLSGRWDRGNGFQTTPKSQRVAATVPAAYDSWSTNLRAVAPLSVTSELQFRATIFQDDRTLRFKGADSANEGQDASVRFISRGDWQVDALAYIQARNFSNIVISASTFRKSLDQRNTPSMGLGGKIEIRPPVGSDHVLRLGADTRFALGDMYEDAYDANIASNPVTFRRHAGGQQVTTGLFAEDDWTLEGLVLTGGVRADHWTISDGFYHQANASTGAVTATDYANRSDWQFSGRAGAILRLSGALALRGAGYTGFRLPTLNELYRPFVVFPITTQANAALKPERLKGVEAGFDLTPLPGVTLGATAIYNRLDDAIANVTIGTNTRQRQNVNRIVAKGIELTASARLGDFGLSASYAYSHSEVDAPGKAFDGFAPAQTPRNSASATLAWTPAQGPTLSASVHYVSSQYEDDLQIDTLPRALTVDALARLPLGHGVALTARGENLFDEKVVTCQSACKRDPLSARKRDPLSRWRKVDRTRAFALRAA</sequence>
<dbReference type="GO" id="GO:0015344">
    <property type="term" value="F:siderophore uptake transmembrane transporter activity"/>
    <property type="evidence" value="ECO:0007669"/>
    <property type="project" value="TreeGrafter"/>
</dbReference>